<evidence type="ECO:0000313" key="1">
    <source>
        <dbReference type="EMBL" id="MEN2788412.1"/>
    </source>
</evidence>
<gene>
    <name evidence="1" type="ORF">ABC974_02145</name>
</gene>
<reference evidence="1 2" key="1">
    <citation type="submission" date="2024-05" db="EMBL/GenBank/DDBJ databases">
        <authorList>
            <person name="Liu Q."/>
            <person name="Xin Y.-H."/>
        </authorList>
    </citation>
    <scope>NUCLEOTIDE SEQUENCE [LARGE SCALE GENOMIC DNA]</scope>
    <source>
        <strain evidence="1 2">CGMCC 1.10181</strain>
    </source>
</reference>
<protein>
    <submittedName>
        <fullName evidence="1">Uncharacterized protein</fullName>
    </submittedName>
</protein>
<proteinExistence type="predicted"/>
<keyword evidence="2" id="KW-1185">Reference proteome</keyword>
<accession>A0ABU9XXW8</accession>
<comment type="caution">
    <text evidence="1">The sequence shown here is derived from an EMBL/GenBank/DDBJ whole genome shotgun (WGS) entry which is preliminary data.</text>
</comment>
<sequence>MKADDMNAADDSAVDELKLNLRIVWPLSRNTAAQSVRNIGKVGKRPVSDFAAQRGSCFANVTLCARSGPVRDAFAAF</sequence>
<dbReference type="EMBL" id="JBDIME010000001">
    <property type="protein sequence ID" value="MEN2788412.1"/>
    <property type="molecule type" value="Genomic_DNA"/>
</dbReference>
<name>A0ABU9XXW8_9SPHN</name>
<organism evidence="1 2">
    <name type="scientific">Sphingomonas oligophenolica</name>
    <dbReference type="NCBI Taxonomy" id="301154"/>
    <lineage>
        <taxon>Bacteria</taxon>
        <taxon>Pseudomonadati</taxon>
        <taxon>Pseudomonadota</taxon>
        <taxon>Alphaproteobacteria</taxon>
        <taxon>Sphingomonadales</taxon>
        <taxon>Sphingomonadaceae</taxon>
        <taxon>Sphingomonas</taxon>
    </lineage>
</organism>
<dbReference type="Proteomes" id="UP001419910">
    <property type="component" value="Unassembled WGS sequence"/>
</dbReference>
<evidence type="ECO:0000313" key="2">
    <source>
        <dbReference type="Proteomes" id="UP001419910"/>
    </source>
</evidence>